<dbReference type="SUPFAM" id="SSF53613">
    <property type="entry name" value="Ribokinase-like"/>
    <property type="match status" value="1"/>
</dbReference>
<gene>
    <name evidence="17" type="primary">nnrD</name>
    <name evidence="18" type="synonym">nnrE</name>
    <name evidence="22" type="ordered locus">Dester_0896</name>
</gene>
<dbReference type="SUPFAM" id="SSF64153">
    <property type="entry name" value="YjeF N-terminal domain-like"/>
    <property type="match status" value="1"/>
</dbReference>
<evidence type="ECO:0000256" key="14">
    <source>
        <dbReference type="ARBA" id="ARBA00025153"/>
    </source>
</evidence>
<dbReference type="PROSITE" id="PS51383">
    <property type="entry name" value="YJEF_C_3"/>
    <property type="match status" value="1"/>
</dbReference>
<evidence type="ECO:0000256" key="17">
    <source>
        <dbReference type="HAMAP-Rule" id="MF_01965"/>
    </source>
</evidence>
<comment type="similarity">
    <text evidence="4 19">In the C-terminal section; belongs to the NnrD/CARKD family.</text>
</comment>
<organism evidence="22 23">
    <name type="scientific">Desulfurobacterium thermolithotrophum (strain DSM 11699 / BSA)</name>
    <dbReference type="NCBI Taxonomy" id="868864"/>
    <lineage>
        <taxon>Bacteria</taxon>
        <taxon>Pseudomonadati</taxon>
        <taxon>Aquificota</taxon>
        <taxon>Aquificia</taxon>
        <taxon>Desulfurobacteriales</taxon>
        <taxon>Desulfurobacteriaceae</taxon>
        <taxon>Desulfurobacterium</taxon>
    </lineage>
</organism>
<keyword evidence="12 17" id="KW-0456">Lyase</keyword>
<dbReference type="GO" id="GO:0052855">
    <property type="term" value="F:ADP-dependent NAD(P)H-hydrate dehydratase activity"/>
    <property type="evidence" value="ECO:0007669"/>
    <property type="project" value="UniProtKB-UniRule"/>
</dbReference>
<evidence type="ECO:0000259" key="20">
    <source>
        <dbReference type="PROSITE" id="PS51383"/>
    </source>
</evidence>
<dbReference type="GO" id="GO:0046496">
    <property type="term" value="P:nicotinamide nucleotide metabolic process"/>
    <property type="evidence" value="ECO:0007669"/>
    <property type="project" value="UniProtKB-UniRule"/>
</dbReference>
<keyword evidence="23" id="KW-1185">Reference proteome</keyword>
<keyword evidence="6 17" id="KW-0547">Nucleotide-binding</keyword>
<feature type="binding site" evidence="18">
    <location>
        <position position="171"/>
    </location>
    <ligand>
        <name>K(+)</name>
        <dbReference type="ChEBI" id="CHEBI:29103"/>
    </ligand>
</feature>
<comment type="function">
    <text evidence="18">Catalyzes the epimerization of the S- and R-forms of NAD(P)HX, a damaged form of NAD(P)H that is a result of enzymatic or heat-dependent hydration. This is a prerequisite for the S-specific NAD(P)H-hydrate dehydratase to allow the repair of both epimers of NAD(P)HX.</text>
</comment>
<dbReference type="NCBIfam" id="TIGR00197">
    <property type="entry name" value="yjeF_nterm"/>
    <property type="match status" value="1"/>
</dbReference>
<feature type="binding site" evidence="17">
    <location>
        <position position="461"/>
    </location>
    <ligand>
        <name>(6S)-NADPHX</name>
        <dbReference type="ChEBI" id="CHEBI:64076"/>
    </ligand>
</feature>
<comment type="catalytic activity">
    <reaction evidence="1 18 19">
        <text>(6R)-NADHX = (6S)-NADHX</text>
        <dbReference type="Rhea" id="RHEA:32215"/>
        <dbReference type="ChEBI" id="CHEBI:64074"/>
        <dbReference type="ChEBI" id="CHEBI:64075"/>
        <dbReference type="EC" id="5.1.99.6"/>
    </reaction>
</comment>
<dbReference type="HAMAP" id="MF_01966">
    <property type="entry name" value="NADHX_epimerase"/>
    <property type="match status" value="1"/>
</dbReference>
<feature type="binding site" evidence="18">
    <location>
        <position position="168"/>
    </location>
    <ligand>
        <name>(6S)-NADPHX</name>
        <dbReference type="ChEBI" id="CHEBI:64076"/>
    </ligand>
</feature>
<evidence type="ECO:0000313" key="22">
    <source>
        <dbReference type="EMBL" id="ADY73536.1"/>
    </source>
</evidence>
<feature type="binding site" evidence="17">
    <location>
        <position position="343"/>
    </location>
    <ligand>
        <name>(6S)-NADPHX</name>
        <dbReference type="ChEBI" id="CHEBI:64076"/>
    </ligand>
</feature>
<evidence type="ECO:0000256" key="8">
    <source>
        <dbReference type="ARBA" id="ARBA00022857"/>
    </source>
</evidence>
<dbReference type="KEGG" id="dte:Dester_0896"/>
<comment type="catalytic activity">
    <reaction evidence="16 17 19">
        <text>(6S)-NADPHX + ADP = AMP + phosphate + NADPH + H(+)</text>
        <dbReference type="Rhea" id="RHEA:32235"/>
        <dbReference type="ChEBI" id="CHEBI:15378"/>
        <dbReference type="ChEBI" id="CHEBI:43474"/>
        <dbReference type="ChEBI" id="CHEBI:57783"/>
        <dbReference type="ChEBI" id="CHEBI:64076"/>
        <dbReference type="ChEBI" id="CHEBI:456215"/>
        <dbReference type="ChEBI" id="CHEBI:456216"/>
        <dbReference type="EC" id="4.2.1.136"/>
    </reaction>
</comment>
<dbReference type="PANTHER" id="PTHR12592">
    <property type="entry name" value="ATP-DEPENDENT (S)-NAD(P)H-HYDRATE DEHYDRATASE FAMILY MEMBER"/>
    <property type="match status" value="1"/>
</dbReference>
<keyword evidence="8 17" id="KW-0521">NADP</keyword>
<dbReference type="InterPro" id="IPR004443">
    <property type="entry name" value="YjeF_N_dom"/>
</dbReference>
<evidence type="ECO:0000256" key="15">
    <source>
        <dbReference type="ARBA" id="ARBA00048238"/>
    </source>
</evidence>
<dbReference type="HOGENOM" id="CLU_024853_4_1_0"/>
<dbReference type="PROSITE" id="PS01049">
    <property type="entry name" value="YJEF_C_1"/>
    <property type="match status" value="1"/>
</dbReference>
<dbReference type="InterPro" id="IPR030677">
    <property type="entry name" value="Nnr"/>
</dbReference>
<dbReference type="FunCoup" id="F0S3W4">
    <property type="interactions" value="233"/>
</dbReference>
<comment type="catalytic activity">
    <reaction evidence="15 17 19">
        <text>(6S)-NADHX + ADP = AMP + phosphate + NADH + H(+)</text>
        <dbReference type="Rhea" id="RHEA:32223"/>
        <dbReference type="ChEBI" id="CHEBI:15378"/>
        <dbReference type="ChEBI" id="CHEBI:43474"/>
        <dbReference type="ChEBI" id="CHEBI:57945"/>
        <dbReference type="ChEBI" id="CHEBI:64074"/>
        <dbReference type="ChEBI" id="CHEBI:456215"/>
        <dbReference type="ChEBI" id="CHEBI:456216"/>
        <dbReference type="EC" id="4.2.1.136"/>
    </reaction>
</comment>
<dbReference type="PANTHER" id="PTHR12592:SF0">
    <property type="entry name" value="ATP-DEPENDENT (S)-NAD(P)H-HYDRATE DEHYDRATASE"/>
    <property type="match status" value="1"/>
</dbReference>
<sequence length="544" mass="58740">MDFWRKKMLVTKAEEMRNLDRETIEVLGIPGIVLMENAARGVTSVIYDKLNGNSVVVICGKGNNGGDGLAIARNLYNLGYDVEVVLTAKIEELKGDARINAEILSKLPVPLHVVKEESKLLELYSLLKEADFIIDAIFGTGLSKPAEGFYKDLIEVINKANKPVVSVDIPSGLSSDTGEIIGAHIIADITVTFGFPKLAHIMPPACYYVGELFVVDISIPEDVSSLVTSKRYILTLDEVAFTFPVREIMSHKYTYGHVAVIGGSAGKTGAPSMTAQSALRAGAGLSTVVVPASLNTVFEIKLTEAMSIPIPDAEKGHFGIDTIDEVVETVEKGKFSAVVIGPGLGNEPETFEFAREFIRKTTKPLIIDADGINALAENTDILKMKEQNIIITPHIGEFSRLTGLSKEEILKEPYEIAKEFAEEFGVTVILKSGRTVIATPNGKVYINVIGNPGMATAGTGDVLSGILGAFLGMGIEMEDAAKLGVFLHSLAGDIAAEELSQESLKACDIIDFLPKAIKRIKEKELNLEKHKLPFVTNLREIIGV</sequence>
<dbReference type="SMR" id="F0S3W4"/>
<keyword evidence="10 17" id="KW-0520">NAD</keyword>
<evidence type="ECO:0000256" key="4">
    <source>
        <dbReference type="ARBA" id="ARBA00009524"/>
    </source>
</evidence>
<keyword evidence="13" id="KW-0511">Multifunctional enzyme</keyword>
<proteinExistence type="inferred from homology"/>
<evidence type="ECO:0000256" key="2">
    <source>
        <dbReference type="ARBA" id="ARBA00000909"/>
    </source>
</evidence>
<feature type="binding site" evidence="17">
    <location>
        <position position="394"/>
    </location>
    <ligand>
        <name>(6S)-NADPHX</name>
        <dbReference type="ChEBI" id="CHEBI:64076"/>
    </ligand>
</feature>
<dbReference type="Gene3D" id="3.40.50.10260">
    <property type="entry name" value="YjeF N-terminal domain"/>
    <property type="match status" value="1"/>
</dbReference>
<evidence type="ECO:0000256" key="7">
    <source>
        <dbReference type="ARBA" id="ARBA00022840"/>
    </source>
</evidence>
<evidence type="ECO:0000256" key="11">
    <source>
        <dbReference type="ARBA" id="ARBA00023235"/>
    </source>
</evidence>
<dbReference type="eggNOG" id="COG0062">
    <property type="taxonomic scope" value="Bacteria"/>
</dbReference>
<dbReference type="Pfam" id="PF03853">
    <property type="entry name" value="YjeF_N"/>
    <property type="match status" value="1"/>
</dbReference>
<dbReference type="CDD" id="cd01171">
    <property type="entry name" value="YXKO-related"/>
    <property type="match status" value="1"/>
</dbReference>
<dbReference type="EC" id="4.2.1.136" evidence="19"/>
<accession>F0S3W4</accession>
<protein>
    <recommendedName>
        <fullName evidence="19">Bifunctional NAD(P)H-hydrate repair enzyme</fullName>
    </recommendedName>
    <alternativeName>
        <fullName evidence="19">Nicotinamide nucleotide repair protein</fullName>
    </alternativeName>
    <domain>
        <recommendedName>
            <fullName evidence="19">ADP-dependent (S)-NAD(P)H-hydrate dehydratase</fullName>
            <ecNumber evidence="19">4.2.1.136</ecNumber>
        </recommendedName>
        <alternativeName>
            <fullName evidence="19">ADP-dependent NAD(P)HX dehydratase</fullName>
        </alternativeName>
    </domain>
    <domain>
        <recommendedName>
            <fullName evidence="19">NAD(P)H-hydrate epimerase</fullName>
            <ecNumber evidence="19">5.1.99.6</ecNumber>
        </recommendedName>
    </domain>
</protein>
<evidence type="ECO:0000256" key="3">
    <source>
        <dbReference type="ARBA" id="ARBA00006001"/>
    </source>
</evidence>
<dbReference type="Proteomes" id="UP000007102">
    <property type="component" value="Chromosome"/>
</dbReference>
<evidence type="ECO:0000313" key="23">
    <source>
        <dbReference type="Proteomes" id="UP000007102"/>
    </source>
</evidence>
<feature type="domain" description="YjeF C-terminal" evidence="20">
    <location>
        <begin position="235"/>
        <end position="520"/>
    </location>
</feature>
<reference evidence="23" key="2">
    <citation type="submission" date="2011-02" db="EMBL/GenBank/DDBJ databases">
        <title>The complete genome of Desulfurobacterium thermolithotrophum DSM 11699.</title>
        <authorList>
            <consortium name="US DOE Joint Genome Institute (JGI-PGF)"/>
            <person name="Lucas S."/>
            <person name="Copeland A."/>
            <person name="Lapidus A."/>
            <person name="Bruce D."/>
            <person name="Goodwin L."/>
            <person name="Pitluck S."/>
            <person name="Kyrpides N."/>
            <person name="Mavromatis K."/>
            <person name="Pagani I."/>
            <person name="Ivanova N."/>
            <person name="Mikhailova N."/>
            <person name="Daligault H."/>
            <person name="Detter J.C."/>
            <person name="Tapia R."/>
            <person name="Han C."/>
            <person name="Land M."/>
            <person name="Hauser L."/>
            <person name="Markowitz V."/>
            <person name="Cheng J.-F."/>
            <person name="Hugenholtz P."/>
            <person name="Woyke T."/>
            <person name="Wu D."/>
            <person name="Spring S."/>
            <person name="Brambilla E."/>
            <person name="Klenk H.-P."/>
            <person name="Eisen J.A."/>
        </authorList>
    </citation>
    <scope>NUCLEOTIDE SEQUENCE [LARGE SCALE GENOMIC DNA]</scope>
    <source>
        <strain evidence="23">DSM 11699 / BSA</strain>
    </source>
</reference>
<feature type="binding site" evidence="18">
    <location>
        <begin position="139"/>
        <end position="145"/>
    </location>
    <ligand>
        <name>(6S)-NADPHX</name>
        <dbReference type="ChEBI" id="CHEBI:64076"/>
    </ligand>
</feature>
<name>F0S3W4_DESTD</name>
<dbReference type="Gene3D" id="3.40.1190.20">
    <property type="match status" value="1"/>
</dbReference>
<feature type="binding site" evidence="18">
    <location>
        <position position="135"/>
    </location>
    <ligand>
        <name>K(+)</name>
        <dbReference type="ChEBI" id="CHEBI:29103"/>
    </ligand>
</feature>
<comment type="similarity">
    <text evidence="18">Belongs to the NnrE/AIBP family.</text>
</comment>
<evidence type="ECO:0000256" key="12">
    <source>
        <dbReference type="ARBA" id="ARBA00023239"/>
    </source>
</evidence>
<evidence type="ECO:0000256" key="1">
    <source>
        <dbReference type="ARBA" id="ARBA00000013"/>
    </source>
</evidence>
<dbReference type="PIRSF" id="PIRSF017184">
    <property type="entry name" value="Nnr"/>
    <property type="match status" value="1"/>
</dbReference>
<feature type="binding site" evidence="18">
    <location>
        <position position="64"/>
    </location>
    <ligand>
        <name>K(+)</name>
        <dbReference type="ChEBI" id="CHEBI:29103"/>
    </ligand>
</feature>
<comment type="similarity">
    <text evidence="17">Belongs to the NnrD/CARKD family.</text>
</comment>
<feature type="binding site" evidence="17">
    <location>
        <position position="270"/>
    </location>
    <ligand>
        <name>(6S)-NADPHX</name>
        <dbReference type="ChEBI" id="CHEBI:64076"/>
    </ligand>
</feature>
<dbReference type="eggNOG" id="COG0063">
    <property type="taxonomic scope" value="Bacteria"/>
</dbReference>
<keyword evidence="9 18" id="KW-0630">Potassium</keyword>
<evidence type="ECO:0000256" key="6">
    <source>
        <dbReference type="ARBA" id="ARBA00022741"/>
    </source>
</evidence>
<dbReference type="InterPro" id="IPR000631">
    <property type="entry name" value="CARKD"/>
</dbReference>
<keyword evidence="11 18" id="KW-0413">Isomerase</keyword>
<evidence type="ECO:0000256" key="13">
    <source>
        <dbReference type="ARBA" id="ARBA00023268"/>
    </source>
</evidence>
<dbReference type="PROSITE" id="PS51385">
    <property type="entry name" value="YJEF_N"/>
    <property type="match status" value="1"/>
</dbReference>
<comment type="catalytic activity">
    <reaction evidence="2 18 19">
        <text>(6R)-NADPHX = (6S)-NADPHX</text>
        <dbReference type="Rhea" id="RHEA:32227"/>
        <dbReference type="ChEBI" id="CHEBI:64076"/>
        <dbReference type="ChEBI" id="CHEBI:64077"/>
        <dbReference type="EC" id="5.1.99.6"/>
    </reaction>
</comment>
<dbReference type="GO" id="GO:0110051">
    <property type="term" value="P:metabolite repair"/>
    <property type="evidence" value="ECO:0007669"/>
    <property type="project" value="TreeGrafter"/>
</dbReference>
<evidence type="ECO:0000256" key="16">
    <source>
        <dbReference type="ARBA" id="ARBA00049209"/>
    </source>
</evidence>
<keyword evidence="5 18" id="KW-0479">Metal-binding</keyword>
<feature type="binding site" evidence="17">
    <location>
        <position position="460"/>
    </location>
    <ligand>
        <name>AMP</name>
        <dbReference type="ChEBI" id="CHEBI:456215"/>
    </ligand>
</feature>
<dbReference type="EMBL" id="CP002543">
    <property type="protein sequence ID" value="ADY73536.1"/>
    <property type="molecule type" value="Genomic_DNA"/>
</dbReference>
<feature type="binding site" evidence="18">
    <location>
        <begin position="63"/>
        <end position="67"/>
    </location>
    <ligand>
        <name>(6S)-NADPHX</name>
        <dbReference type="ChEBI" id="CHEBI:64076"/>
    </ligand>
</feature>
<comment type="cofactor">
    <cofactor evidence="18 19">
        <name>K(+)</name>
        <dbReference type="ChEBI" id="CHEBI:29103"/>
    </cofactor>
    <text evidence="18 19">Binds 1 potassium ion per subunit.</text>
</comment>
<reference evidence="22 23" key="1">
    <citation type="journal article" date="2011" name="Stand. Genomic Sci.">
        <title>Complete genome sequence of the thermophilic sulfur-reducer Desulfurobacterium thermolithotrophum type strain (BSA(T)) from a deep-sea hydrothermal vent.</title>
        <authorList>
            <person name="Goker M."/>
            <person name="Daligault H."/>
            <person name="Mwirichia R."/>
            <person name="Lapidus A."/>
            <person name="Lucas S."/>
            <person name="Deshpande S."/>
            <person name="Pagani I."/>
            <person name="Tapia R."/>
            <person name="Cheng J.F."/>
            <person name="Goodwin L."/>
            <person name="Pitluck S."/>
            <person name="Liolios K."/>
            <person name="Ivanova N."/>
            <person name="Mavromatis K."/>
            <person name="Mikhailova N."/>
            <person name="Pati A."/>
            <person name="Chen A."/>
            <person name="Palaniappan K."/>
            <person name="Han C."/>
            <person name="Land M."/>
            <person name="Hauser L."/>
            <person name="Pan C."/>
            <person name="Brambilla E.M."/>
            <person name="Rohde M."/>
            <person name="Spring S."/>
            <person name="Sikorski J."/>
            <person name="Wirth R."/>
            <person name="Detter J.C."/>
            <person name="Woyke T."/>
            <person name="Bristow J."/>
            <person name="Eisen J.A."/>
            <person name="Markowitz V."/>
            <person name="Hugenholtz P."/>
            <person name="Kyrpides N.C."/>
            <person name="Klenk H.P."/>
        </authorList>
    </citation>
    <scope>NUCLEOTIDE SEQUENCE [LARGE SCALE GENOMIC DNA]</scope>
    <source>
        <strain evidence="23">DSM 11699 / BSA</strain>
    </source>
</reference>
<keyword evidence="7 17" id="KW-0067">ATP-binding</keyword>
<dbReference type="InterPro" id="IPR029056">
    <property type="entry name" value="Ribokinase-like"/>
</dbReference>
<comment type="function">
    <text evidence="17">Catalyzes the dehydration of the S-form of NAD(P)HX at the expense of ADP, which is converted to AMP. Together with NAD(P)HX epimerase, which catalyzes the epimerization of the S- and R-forms, the enzyme allows the repair of both epimers of NAD(P)HX, a damaged form of NAD(P)H that is a result of enzymatic or heat-dependent hydration.</text>
</comment>
<dbReference type="InParanoid" id="F0S3W4"/>
<evidence type="ECO:0000256" key="18">
    <source>
        <dbReference type="HAMAP-Rule" id="MF_01966"/>
    </source>
</evidence>
<dbReference type="HAMAP" id="MF_01965">
    <property type="entry name" value="NADHX_dehydratase"/>
    <property type="match status" value="1"/>
</dbReference>
<feature type="binding site" evidence="18">
    <location>
        <position position="150"/>
    </location>
    <ligand>
        <name>(6S)-NADPHX</name>
        <dbReference type="ChEBI" id="CHEBI:64076"/>
    </ligand>
</feature>
<dbReference type="GO" id="GO:0005524">
    <property type="term" value="F:ATP binding"/>
    <property type="evidence" value="ECO:0007669"/>
    <property type="project" value="UniProtKB-UniRule"/>
</dbReference>
<evidence type="ECO:0000256" key="10">
    <source>
        <dbReference type="ARBA" id="ARBA00023027"/>
    </source>
</evidence>
<comment type="similarity">
    <text evidence="3 19">In the N-terminal section; belongs to the NnrE/AIBP family.</text>
</comment>
<dbReference type="PROSITE" id="PS01050">
    <property type="entry name" value="YJEF_C_2"/>
    <property type="match status" value="1"/>
</dbReference>
<dbReference type="NCBIfam" id="TIGR00196">
    <property type="entry name" value="yjeF_cterm"/>
    <property type="match status" value="1"/>
</dbReference>
<feature type="binding site" evidence="17">
    <location>
        <begin position="431"/>
        <end position="435"/>
    </location>
    <ligand>
        <name>AMP</name>
        <dbReference type="ChEBI" id="CHEBI:456215"/>
    </ligand>
</feature>
<dbReference type="InterPro" id="IPR036652">
    <property type="entry name" value="YjeF_N_dom_sf"/>
</dbReference>
<evidence type="ECO:0000256" key="19">
    <source>
        <dbReference type="PIRNR" id="PIRNR017184"/>
    </source>
</evidence>
<dbReference type="GO" id="GO:0052856">
    <property type="term" value="F:NAD(P)HX epimerase activity"/>
    <property type="evidence" value="ECO:0007669"/>
    <property type="project" value="UniProtKB-UniRule"/>
</dbReference>
<dbReference type="GO" id="GO:0046872">
    <property type="term" value="F:metal ion binding"/>
    <property type="evidence" value="ECO:0007669"/>
    <property type="project" value="UniProtKB-UniRule"/>
</dbReference>
<dbReference type="AlphaFoldDB" id="F0S3W4"/>
<comment type="subunit">
    <text evidence="17">Homotetramer.</text>
</comment>
<feature type="domain" description="YjeF N-terminal" evidence="21">
    <location>
        <begin position="16"/>
        <end position="225"/>
    </location>
</feature>
<comment type="cofactor">
    <cofactor evidence="17">
        <name>Mg(2+)</name>
        <dbReference type="ChEBI" id="CHEBI:18420"/>
    </cofactor>
</comment>
<evidence type="ECO:0000256" key="9">
    <source>
        <dbReference type="ARBA" id="ARBA00022958"/>
    </source>
</evidence>
<dbReference type="EC" id="5.1.99.6" evidence="19"/>
<dbReference type="Pfam" id="PF01256">
    <property type="entry name" value="Carb_kinase"/>
    <property type="match status" value="1"/>
</dbReference>
<evidence type="ECO:0000256" key="5">
    <source>
        <dbReference type="ARBA" id="ARBA00022723"/>
    </source>
</evidence>
<comment type="function">
    <text evidence="14 19">Bifunctional enzyme that catalyzes the epimerization of the S- and R-forms of NAD(P)HX and the dehydration of the S-form of NAD(P)HX at the expense of ADP, which is converted to AMP. This allows the repair of both epimers of NAD(P)HX, a damaged form of NAD(P)H that is a result of enzymatic or heat-dependent hydration.</text>
</comment>
<evidence type="ECO:0000259" key="21">
    <source>
        <dbReference type="PROSITE" id="PS51385"/>
    </source>
</evidence>
<dbReference type="InterPro" id="IPR017953">
    <property type="entry name" value="Carbohydrate_kinase_pred_CS"/>
</dbReference>
<dbReference type="STRING" id="868864.Dester_0896"/>